<sequence>MLYTIMPLERIYSNRTQSILGNGTGKEDVKAGGAAEYQTISLNHGSVYARKEGDKYVVDGIHSTDMNDYLNPSYFPGSSIDV</sequence>
<reference evidence="1 2" key="1">
    <citation type="submission" date="2016-10" db="EMBL/GenBank/DDBJ databases">
        <authorList>
            <person name="de Groot N.N."/>
        </authorList>
    </citation>
    <scope>NUCLEOTIDE SEQUENCE [LARGE SCALE GENOMIC DNA]</scope>
    <source>
        <strain evidence="1 2">DSM 1283</strain>
    </source>
</reference>
<name>A0A1I5CPR4_9FIRM</name>
<evidence type="ECO:0000313" key="2">
    <source>
        <dbReference type="Proteomes" id="UP000198806"/>
    </source>
</evidence>
<dbReference type="STRING" id="1527.SAMN04489757_103194"/>
<dbReference type="RefSeq" id="WP_091684307.1">
    <property type="nucleotide sequence ID" value="NZ_BAABFM010000006.1"/>
</dbReference>
<dbReference type="AlphaFoldDB" id="A0A1I5CPR4"/>
<protein>
    <submittedName>
        <fullName evidence="1">YlzJ-like protein</fullName>
    </submittedName>
</protein>
<dbReference type="Proteomes" id="UP000198806">
    <property type="component" value="Unassembled WGS sequence"/>
</dbReference>
<organism evidence="1 2">
    <name type="scientific">Anaerocolumna aminovalerica</name>
    <dbReference type="NCBI Taxonomy" id="1527"/>
    <lineage>
        <taxon>Bacteria</taxon>
        <taxon>Bacillati</taxon>
        <taxon>Bacillota</taxon>
        <taxon>Clostridia</taxon>
        <taxon>Lachnospirales</taxon>
        <taxon>Lachnospiraceae</taxon>
        <taxon>Anaerocolumna</taxon>
    </lineage>
</organism>
<dbReference type="OrthoDB" id="1683573at2"/>
<gene>
    <name evidence="1" type="ORF">SAMN04489757_103194</name>
</gene>
<proteinExistence type="predicted"/>
<accession>A0A1I5CPR4</accession>
<evidence type="ECO:0000313" key="1">
    <source>
        <dbReference type="EMBL" id="SFN88902.1"/>
    </source>
</evidence>
<dbReference type="InterPro" id="IPR025619">
    <property type="entry name" value="YlzJ"/>
</dbReference>
<keyword evidence="2" id="KW-1185">Reference proteome</keyword>
<dbReference type="Pfam" id="PF14035">
    <property type="entry name" value="YlzJ"/>
    <property type="match status" value="1"/>
</dbReference>
<dbReference type="EMBL" id="FOWD01000003">
    <property type="protein sequence ID" value="SFN88902.1"/>
    <property type="molecule type" value="Genomic_DNA"/>
</dbReference>